<reference evidence="8 9" key="1">
    <citation type="journal article" date="2019" name="Nat. Ecol. Evol.">
        <title>Megaphylogeny resolves global patterns of mushroom evolution.</title>
        <authorList>
            <person name="Varga T."/>
            <person name="Krizsan K."/>
            <person name="Foldi C."/>
            <person name="Dima B."/>
            <person name="Sanchez-Garcia M."/>
            <person name="Sanchez-Ramirez S."/>
            <person name="Szollosi G.J."/>
            <person name="Szarkandi J.G."/>
            <person name="Papp V."/>
            <person name="Albert L."/>
            <person name="Andreopoulos W."/>
            <person name="Angelini C."/>
            <person name="Antonin V."/>
            <person name="Barry K.W."/>
            <person name="Bougher N.L."/>
            <person name="Buchanan P."/>
            <person name="Buyck B."/>
            <person name="Bense V."/>
            <person name="Catcheside P."/>
            <person name="Chovatia M."/>
            <person name="Cooper J."/>
            <person name="Damon W."/>
            <person name="Desjardin D."/>
            <person name="Finy P."/>
            <person name="Geml J."/>
            <person name="Haridas S."/>
            <person name="Hughes K."/>
            <person name="Justo A."/>
            <person name="Karasinski D."/>
            <person name="Kautmanova I."/>
            <person name="Kiss B."/>
            <person name="Kocsube S."/>
            <person name="Kotiranta H."/>
            <person name="LaButti K.M."/>
            <person name="Lechner B.E."/>
            <person name="Liimatainen K."/>
            <person name="Lipzen A."/>
            <person name="Lukacs Z."/>
            <person name="Mihaltcheva S."/>
            <person name="Morgado L.N."/>
            <person name="Niskanen T."/>
            <person name="Noordeloos M.E."/>
            <person name="Ohm R.A."/>
            <person name="Ortiz-Santana B."/>
            <person name="Ovrebo C."/>
            <person name="Racz N."/>
            <person name="Riley R."/>
            <person name="Savchenko A."/>
            <person name="Shiryaev A."/>
            <person name="Soop K."/>
            <person name="Spirin V."/>
            <person name="Szebenyi C."/>
            <person name="Tomsovsky M."/>
            <person name="Tulloss R.E."/>
            <person name="Uehling J."/>
            <person name="Grigoriev I.V."/>
            <person name="Vagvolgyi C."/>
            <person name="Papp T."/>
            <person name="Martin F.M."/>
            <person name="Miettinen O."/>
            <person name="Hibbett D.S."/>
            <person name="Nagy L.G."/>
        </authorList>
    </citation>
    <scope>NUCLEOTIDE SEQUENCE [LARGE SCALE GENOMIC DNA]</scope>
    <source>
        <strain evidence="8 9">FP101781</strain>
    </source>
</reference>
<dbReference type="AlphaFoldDB" id="A0A4Y7TZZ8"/>
<dbReference type="Pfam" id="PF08170">
    <property type="entry name" value="POPLD"/>
    <property type="match status" value="1"/>
</dbReference>
<feature type="domain" description="Pop1 N-terminal" evidence="5">
    <location>
        <begin position="70"/>
        <end position="142"/>
    </location>
</feature>
<dbReference type="Pfam" id="PF22770">
    <property type="entry name" value="POP1_C"/>
    <property type="match status" value="1"/>
</dbReference>
<dbReference type="InterPro" id="IPR012590">
    <property type="entry name" value="POPLD_dom"/>
</dbReference>
<dbReference type="EMBL" id="QPFP01000001">
    <property type="protein sequence ID" value="TEB39763.1"/>
    <property type="molecule type" value="Genomic_DNA"/>
</dbReference>
<dbReference type="InterPro" id="IPR009723">
    <property type="entry name" value="Pop1_N"/>
</dbReference>
<keyword evidence="2" id="KW-0819">tRNA processing</keyword>
<feature type="domain" description="POPLD" evidence="6">
    <location>
        <begin position="505"/>
        <end position="596"/>
    </location>
</feature>
<dbReference type="PANTHER" id="PTHR22731:SF3">
    <property type="entry name" value="RIBONUCLEASES P_MRP PROTEIN SUBUNIT POP1"/>
    <property type="match status" value="1"/>
</dbReference>
<keyword evidence="9" id="KW-1185">Reference proteome</keyword>
<dbReference type="InterPro" id="IPR055079">
    <property type="entry name" value="POP1_C"/>
</dbReference>
<protein>
    <submittedName>
        <fullName evidence="8">POP1-domain-containing protein</fullName>
    </submittedName>
</protein>
<feature type="region of interest" description="Disordered" evidence="4">
    <location>
        <begin position="276"/>
        <end position="296"/>
    </location>
</feature>
<feature type="region of interest" description="Disordered" evidence="4">
    <location>
        <begin position="1"/>
        <end position="25"/>
    </location>
</feature>
<accession>A0A4Y7TZZ8</accession>
<evidence type="ECO:0000256" key="2">
    <source>
        <dbReference type="ARBA" id="ARBA00022694"/>
    </source>
</evidence>
<evidence type="ECO:0000256" key="1">
    <source>
        <dbReference type="ARBA" id="ARBA00004123"/>
    </source>
</evidence>
<comment type="subcellular location">
    <subcellularLocation>
        <location evidence="1">Nucleus</location>
    </subcellularLocation>
</comment>
<dbReference type="GO" id="GO:0001682">
    <property type="term" value="P:tRNA 5'-leader removal"/>
    <property type="evidence" value="ECO:0007669"/>
    <property type="project" value="InterPro"/>
</dbReference>
<evidence type="ECO:0000256" key="3">
    <source>
        <dbReference type="ARBA" id="ARBA00023242"/>
    </source>
</evidence>
<dbReference type="SUPFAM" id="SSF103025">
    <property type="entry name" value="Folate-binding domain"/>
    <property type="match status" value="1"/>
</dbReference>
<evidence type="ECO:0000259" key="5">
    <source>
        <dbReference type="Pfam" id="PF06978"/>
    </source>
</evidence>
<name>A0A4Y7TZZ8_COPMI</name>
<keyword evidence="3" id="KW-0539">Nucleus</keyword>
<proteinExistence type="predicted"/>
<feature type="domain" description="Pop1 N-terminal" evidence="5">
    <location>
        <begin position="147"/>
        <end position="217"/>
    </location>
</feature>
<feature type="region of interest" description="Disordered" evidence="4">
    <location>
        <begin position="133"/>
        <end position="152"/>
    </location>
</feature>
<evidence type="ECO:0000259" key="6">
    <source>
        <dbReference type="Pfam" id="PF08170"/>
    </source>
</evidence>
<organism evidence="8 9">
    <name type="scientific">Coprinellus micaceus</name>
    <name type="common">Glistening ink-cap mushroom</name>
    <name type="synonym">Coprinus micaceus</name>
    <dbReference type="NCBI Taxonomy" id="71717"/>
    <lineage>
        <taxon>Eukaryota</taxon>
        <taxon>Fungi</taxon>
        <taxon>Dikarya</taxon>
        <taxon>Basidiomycota</taxon>
        <taxon>Agaricomycotina</taxon>
        <taxon>Agaricomycetes</taxon>
        <taxon>Agaricomycetidae</taxon>
        <taxon>Agaricales</taxon>
        <taxon>Agaricineae</taxon>
        <taxon>Psathyrellaceae</taxon>
        <taxon>Coprinellus</taxon>
    </lineage>
</organism>
<feature type="compositionally biased region" description="Basic and acidic residues" evidence="4">
    <location>
        <begin position="140"/>
        <end position="152"/>
    </location>
</feature>
<evidence type="ECO:0000256" key="4">
    <source>
        <dbReference type="SAM" id="MobiDB-lite"/>
    </source>
</evidence>
<dbReference type="STRING" id="71717.A0A4Y7TZZ8"/>
<dbReference type="GO" id="GO:0005655">
    <property type="term" value="C:nucleolar ribonuclease P complex"/>
    <property type="evidence" value="ECO:0007669"/>
    <property type="project" value="InterPro"/>
</dbReference>
<evidence type="ECO:0000259" key="7">
    <source>
        <dbReference type="Pfam" id="PF22770"/>
    </source>
</evidence>
<evidence type="ECO:0000313" key="8">
    <source>
        <dbReference type="EMBL" id="TEB39763.1"/>
    </source>
</evidence>
<gene>
    <name evidence="8" type="ORF">FA13DRAFT_1679764</name>
</gene>
<dbReference type="InterPro" id="IPR039182">
    <property type="entry name" value="Pop1"/>
</dbReference>
<dbReference type="OrthoDB" id="442863at2759"/>
<dbReference type="PANTHER" id="PTHR22731">
    <property type="entry name" value="RIBONUCLEASES P/MRP PROTEIN SUBUNIT POP1"/>
    <property type="match status" value="1"/>
</dbReference>
<dbReference type="Proteomes" id="UP000298030">
    <property type="component" value="Unassembled WGS sequence"/>
</dbReference>
<feature type="domain" description="POP1 C-terminal" evidence="7">
    <location>
        <begin position="722"/>
        <end position="804"/>
    </location>
</feature>
<evidence type="ECO:0000313" key="9">
    <source>
        <dbReference type="Proteomes" id="UP000298030"/>
    </source>
</evidence>
<sequence length="809" mass="90377">MSQFQKRKNGGGSDEMTGREKKKVRVAEARTIPVQYVASTSSSQVAGPSKVVPMNSLKGLPSAIDIEKIVESRAFEIGAMQTAMKTASSSSTQRVWQTLPRHLRRRAASHDVRRVPKRLRERAVAEMDALPVKKKKLPQRGKDKHESRTDSLLRRQKDKAWLETHIWHSKRMIMENIWGYRLAVKPTEKAYRPSHRASVQGAIVHDASYYSLVELRGTADTLIGTLNLCCDPQGPGPKAARFVNGTRTHETHIYEPGQYPLGLIAPISIMWQPLPEPIDPKGKGKEPSATAPIPESQRNTGRVVWLRFHPVSHAQALSALQAAASQYLSKKKADGYEGIKIQIVDLKDQINVFEIMGPQASQVIRGALATVPGDQRDDFKKFWRSMGDIQTSGSVPRNMVIGFKVLDPRLNFPPSRARPLPGNQANGEHVFPSISLARSDIWDEKTRLGLAKPKFTKQELDNRRANNLVPGTPLEARRQDNRVPVLLIQRSLEASKTTGGHAIHGWTLIIPSGWGMAFWPSFVFTGTRVAGQRERQTQAYEAGTAYFPRDYPFSSAYEEFSKAKEAEMKASWDRKPPAKRTNFQKLDMEDPFSPHWDETMGIRSAEEKGALVSTQREPQSGDAEVKPWLLRGPEVAKIIHTLSSTAIPAEMLEKEMNTLREKRSLGHLVITPRALLQGGLVVVKVNVCTRGLPQDLALIYSLDDEEVKRALISAKRKEPSGEEEENEFTFVPRNAPIGRVTTGNYSLSIGQGYGVGAILLSKWLDLLKQQPETRQANSECPWAPYVTIRNTNSNQLRLARLELLVEGDA</sequence>
<comment type="caution">
    <text evidence="8">The sequence shown here is derived from an EMBL/GenBank/DDBJ whole genome shotgun (WGS) entry which is preliminary data.</text>
</comment>
<dbReference type="GO" id="GO:0000172">
    <property type="term" value="C:ribonuclease MRP complex"/>
    <property type="evidence" value="ECO:0007669"/>
    <property type="project" value="InterPro"/>
</dbReference>
<dbReference type="Pfam" id="PF06978">
    <property type="entry name" value="POP1_N"/>
    <property type="match status" value="2"/>
</dbReference>